<accession>J5TBH5</accession>
<protein>
    <submittedName>
        <fullName evidence="3">Uncharacterized protein</fullName>
    </submittedName>
</protein>
<dbReference type="VEuPathDB" id="FungiDB:A1Q1_00593"/>
<evidence type="ECO:0000313" key="4">
    <source>
        <dbReference type="Proteomes" id="UP000002748"/>
    </source>
</evidence>
<dbReference type="Proteomes" id="UP000002748">
    <property type="component" value="Unassembled WGS sequence"/>
</dbReference>
<dbReference type="RefSeq" id="XP_014181383.1">
    <property type="nucleotide sequence ID" value="XM_014325908.1"/>
</dbReference>
<dbReference type="AlphaFoldDB" id="J5TBH5"/>
<evidence type="ECO:0000313" key="3">
    <source>
        <dbReference type="EMBL" id="EJT50126.1"/>
    </source>
</evidence>
<keyword evidence="1" id="KW-0175">Coiled coil</keyword>
<reference evidence="3 4" key="1">
    <citation type="journal article" date="2012" name="Eukaryot. Cell">
        <title>Draft genome sequence of CBS 2479, the standard type strain of Trichosporon asahii.</title>
        <authorList>
            <person name="Yang R.Y."/>
            <person name="Li H.T."/>
            <person name="Zhu H."/>
            <person name="Zhou G.P."/>
            <person name="Wang M."/>
            <person name="Wang L."/>
        </authorList>
    </citation>
    <scope>NUCLEOTIDE SEQUENCE [LARGE SCALE GENOMIC DNA]</scope>
    <source>
        <strain evidence="4">ATCC 90039 / CBS 2479 / JCM 2466 / KCTC 7840 / NCYC 2677 / UAMH 7654</strain>
    </source>
</reference>
<dbReference type="GeneID" id="25984107"/>
<comment type="caution">
    <text evidence="3">The sequence shown here is derived from an EMBL/GenBank/DDBJ whole genome shotgun (WGS) entry which is preliminary data.</text>
</comment>
<gene>
    <name evidence="3" type="ORF">A1Q1_00593</name>
</gene>
<name>J5TBH5_TRIAS</name>
<evidence type="ECO:0000256" key="1">
    <source>
        <dbReference type="SAM" id="Coils"/>
    </source>
</evidence>
<feature type="compositionally biased region" description="Acidic residues" evidence="2">
    <location>
        <begin position="218"/>
        <end position="229"/>
    </location>
</feature>
<organism evidence="3 4">
    <name type="scientific">Trichosporon asahii var. asahii (strain ATCC 90039 / CBS 2479 / JCM 2466 / KCTC 7840 / NBRC 103889/ NCYC 2677 / UAMH 7654)</name>
    <name type="common">Yeast</name>
    <dbReference type="NCBI Taxonomy" id="1186058"/>
    <lineage>
        <taxon>Eukaryota</taxon>
        <taxon>Fungi</taxon>
        <taxon>Dikarya</taxon>
        <taxon>Basidiomycota</taxon>
        <taxon>Agaricomycotina</taxon>
        <taxon>Tremellomycetes</taxon>
        <taxon>Trichosporonales</taxon>
        <taxon>Trichosporonaceae</taxon>
        <taxon>Trichosporon</taxon>
    </lineage>
</organism>
<dbReference type="EMBL" id="ALBS01000126">
    <property type="protein sequence ID" value="EJT50126.1"/>
    <property type="molecule type" value="Genomic_DNA"/>
</dbReference>
<feature type="region of interest" description="Disordered" evidence="2">
    <location>
        <begin position="218"/>
        <end position="244"/>
    </location>
</feature>
<sequence length="396" mass="43258">MELQFLLDDGAEELAQSPSPHGRKRKASIVLSSSSCRTRLHQPRTNADADPSSEASSTVSLALAPQAPRALRDSSVWRNTPAGKAHAESYRKVEKLVNNSKAGDDEGPATGGTRANDGAASTSNSRARAMTATAPDLLTVPEITINSERDYLVGLGRPLWPLTRSAGDVKDDAEFDETFEEDSETDKTLEEGSYLNETFDEDEVNETYDEEVEFSEAVEEASQSDEDDFGLNGDGTATNEEGPEFEDTFATSEEDFESDAEGSDDITSLHAKIETLWTRLRAAKAEARTFEMTNADLTTRTLRAERRAEEAEERAAALQQHCEELATEVRILNGEVAASAADVGAERSAKAARVRFAKNLHVRMIHSRAECDKPEVPQQALPFVSYMPPEIPTKSP</sequence>
<feature type="coiled-coil region" evidence="1">
    <location>
        <begin position="294"/>
        <end position="335"/>
    </location>
</feature>
<feature type="compositionally biased region" description="Basic and acidic residues" evidence="2">
    <location>
        <begin position="85"/>
        <end position="95"/>
    </location>
</feature>
<proteinExistence type="predicted"/>
<feature type="region of interest" description="Disordered" evidence="2">
    <location>
        <begin position="1"/>
        <end position="128"/>
    </location>
</feature>
<dbReference type="KEGG" id="tasa:A1Q1_00593"/>
<dbReference type="HOGENOM" id="CLU_698657_0_0_1"/>
<evidence type="ECO:0000256" key="2">
    <source>
        <dbReference type="SAM" id="MobiDB-lite"/>
    </source>
</evidence>